<reference evidence="1" key="1">
    <citation type="submission" date="2021-03" db="EMBL/GenBank/DDBJ databases">
        <title>Chromosome level genome of the anhydrobiotic midge Polypedilum vanderplanki.</title>
        <authorList>
            <person name="Yoshida Y."/>
            <person name="Kikawada T."/>
            <person name="Gusev O."/>
        </authorList>
    </citation>
    <scope>NUCLEOTIDE SEQUENCE</scope>
    <source>
        <strain evidence="1">NIAS01</strain>
        <tissue evidence="1">Whole body or cell culture</tissue>
    </source>
</reference>
<dbReference type="EMBL" id="JADBJN010000002">
    <property type="protein sequence ID" value="KAG5676820.1"/>
    <property type="molecule type" value="Genomic_DNA"/>
</dbReference>
<evidence type="ECO:0000313" key="1">
    <source>
        <dbReference type="EMBL" id="KAG5676820.1"/>
    </source>
</evidence>
<comment type="caution">
    <text evidence="1">The sequence shown here is derived from an EMBL/GenBank/DDBJ whole genome shotgun (WGS) entry which is preliminary data.</text>
</comment>
<dbReference type="Proteomes" id="UP001107558">
    <property type="component" value="Chromosome 2"/>
</dbReference>
<evidence type="ECO:0000313" key="2">
    <source>
        <dbReference type="Proteomes" id="UP001107558"/>
    </source>
</evidence>
<organism evidence="1 2">
    <name type="scientific">Polypedilum vanderplanki</name>
    <name type="common">Sleeping chironomid midge</name>
    <dbReference type="NCBI Taxonomy" id="319348"/>
    <lineage>
        <taxon>Eukaryota</taxon>
        <taxon>Metazoa</taxon>
        <taxon>Ecdysozoa</taxon>
        <taxon>Arthropoda</taxon>
        <taxon>Hexapoda</taxon>
        <taxon>Insecta</taxon>
        <taxon>Pterygota</taxon>
        <taxon>Neoptera</taxon>
        <taxon>Endopterygota</taxon>
        <taxon>Diptera</taxon>
        <taxon>Nematocera</taxon>
        <taxon>Chironomoidea</taxon>
        <taxon>Chironomidae</taxon>
        <taxon>Chironominae</taxon>
        <taxon>Polypedilum</taxon>
        <taxon>Polypedilum</taxon>
    </lineage>
</organism>
<dbReference type="OrthoDB" id="10067624at2759"/>
<sequence length="118" mass="13425">MCKLKENDRFSSMFSPTVKATLEKHSIGIPSTYIPKQYSDASTVTDLSSTDIDEVEIFSLIEEQIPKYKVRACKITNFSGTCNQDFEFVKFPALNVPENIGLGLTSEQIRETLNYFRK</sequence>
<protein>
    <submittedName>
        <fullName evidence="1">Uncharacterized protein</fullName>
    </submittedName>
</protein>
<name>A0A9J6C3S7_POLVA</name>
<gene>
    <name evidence="1" type="ORF">PVAND_006627</name>
</gene>
<proteinExistence type="predicted"/>
<keyword evidence="2" id="KW-1185">Reference proteome</keyword>
<dbReference type="AlphaFoldDB" id="A0A9J6C3S7"/>
<accession>A0A9J6C3S7</accession>